<dbReference type="Gene3D" id="1.10.10.10">
    <property type="entry name" value="Winged helix-like DNA-binding domain superfamily/Winged helix DNA-binding domain"/>
    <property type="match status" value="1"/>
</dbReference>
<dbReference type="InterPro" id="IPR016032">
    <property type="entry name" value="Sig_transdc_resp-reg_C-effctor"/>
</dbReference>
<dbReference type="InterPro" id="IPR036388">
    <property type="entry name" value="WH-like_DNA-bd_sf"/>
</dbReference>
<dbReference type="PRINTS" id="PR00038">
    <property type="entry name" value="HTHLUXR"/>
</dbReference>
<dbReference type="SMART" id="SM00421">
    <property type="entry name" value="HTH_LUXR"/>
    <property type="match status" value="1"/>
</dbReference>
<accession>A0A0E4H7W8</accession>
<dbReference type="PANTHER" id="PTHR44688">
    <property type="entry name" value="DNA-BINDING TRANSCRIPTIONAL ACTIVATOR DEVR_DOSR"/>
    <property type="match status" value="1"/>
</dbReference>
<dbReference type="SUPFAM" id="SSF46894">
    <property type="entry name" value="C-terminal effector domain of the bipartite response regulators"/>
    <property type="match status" value="1"/>
</dbReference>
<feature type="domain" description="HTH luxR-type" evidence="4">
    <location>
        <begin position="677"/>
        <end position="742"/>
    </location>
</feature>
<dbReference type="CDD" id="cd06170">
    <property type="entry name" value="LuxR_C_like"/>
    <property type="match status" value="1"/>
</dbReference>
<evidence type="ECO:0000256" key="1">
    <source>
        <dbReference type="ARBA" id="ARBA00023015"/>
    </source>
</evidence>
<dbReference type="AlphaFoldDB" id="A0A0E4H7W8"/>
<dbReference type="PATRIC" id="fig|1073571.4.peg.763"/>
<organism evidence="5 6">
    <name type="scientific">Paenibacillus riograndensis SBR5</name>
    <dbReference type="NCBI Taxonomy" id="1073571"/>
    <lineage>
        <taxon>Bacteria</taxon>
        <taxon>Bacillati</taxon>
        <taxon>Bacillota</taxon>
        <taxon>Bacilli</taxon>
        <taxon>Bacillales</taxon>
        <taxon>Paenibacillaceae</taxon>
        <taxon>Paenibacillus</taxon>
        <taxon>Paenibacillus sonchi group</taxon>
    </lineage>
</organism>
<dbReference type="KEGG" id="pri:PRIO_0734"/>
<sequence length="750" mass="84113">MVNSGAWGDRMATVLPDSLIEEMEQVQETFGKATGQAIVLTDQEGNVFTRPVATGTFYEIILTSLQDLDHPFKPTLRRLGSLSHPVILEEWIAGLKYVITPLFPGYGQTYYLWAGVYMEEGTKALIMPVFEAKMKNHPAFAQLKKELLAQTELSLEQVAEVREKIAVLGRILCKLLSGCAATSGVPRIGEMTSRLLTGLEKDYLKVQEVLQQLAASSSAGDLYAFAKENEDGRFQVDYAAGKGAPLLLNAVFQQGDGYLGQAVLGKEPRHWRTTAQDPRSLFFTKCGLPQPEYLSCYPALIYGGRRALLLAVGFSKNEQVQSYDLEEQLVASLVGLSDRGEKLMRREELRKEGTLRLKEAVRQLPQVTTYKELGSVLLDTLMSMPFSPSPVLVFFMNQEDAESTYYSRGWTGAEEQLYVKDLEERYSPQAFLSASIIHEAAGERYLLECPLIAENAFKGILSVGFRQQSEAGEWRAFTECIATLAATAIRLLEKDSRYTKHAGVFLNNLRNLLQDTYPGLHRVSQEASGLAYDFGRYLGMPESDSERLTRSCLLAPFQLELLDEYDFFTEEILLLNQVDRLSAFYFDIEKPLLSFGAQVLALVLQHTGEREQGETQVNSREKWVDLSRFKMVCNVQAAINEELLASFQSFILSRSGDQQQEQAVSPGKLLNSAALKSPKEEWGISPREEEVLELIILGKTNKEIASALFISEHTVKNHLSRIFNKMNVTDRSQIIALIYKRILNSEGLEI</sequence>
<dbReference type="Proteomes" id="UP000033163">
    <property type="component" value="Chromosome I"/>
</dbReference>
<proteinExistence type="predicted"/>
<dbReference type="PROSITE" id="PS00622">
    <property type="entry name" value="HTH_LUXR_1"/>
    <property type="match status" value="1"/>
</dbReference>
<protein>
    <recommendedName>
        <fullName evidence="4">HTH luxR-type domain-containing protein</fullName>
    </recommendedName>
</protein>
<keyword evidence="2" id="KW-0238">DNA-binding</keyword>
<dbReference type="PROSITE" id="PS50043">
    <property type="entry name" value="HTH_LUXR_2"/>
    <property type="match status" value="1"/>
</dbReference>
<name>A0A0E4H7W8_9BACL</name>
<evidence type="ECO:0000259" key="4">
    <source>
        <dbReference type="PROSITE" id="PS50043"/>
    </source>
</evidence>
<dbReference type="InterPro" id="IPR000792">
    <property type="entry name" value="Tscrpt_reg_LuxR_C"/>
</dbReference>
<dbReference type="GO" id="GO:0003677">
    <property type="term" value="F:DNA binding"/>
    <property type="evidence" value="ECO:0007669"/>
    <property type="project" value="UniProtKB-KW"/>
</dbReference>
<dbReference type="GO" id="GO:0006355">
    <property type="term" value="P:regulation of DNA-templated transcription"/>
    <property type="evidence" value="ECO:0007669"/>
    <property type="project" value="InterPro"/>
</dbReference>
<dbReference type="EMBL" id="LN831776">
    <property type="protein sequence ID" value="CQR52292.1"/>
    <property type="molecule type" value="Genomic_DNA"/>
</dbReference>
<evidence type="ECO:0000256" key="2">
    <source>
        <dbReference type="ARBA" id="ARBA00023125"/>
    </source>
</evidence>
<evidence type="ECO:0000313" key="5">
    <source>
        <dbReference type="EMBL" id="CQR52292.1"/>
    </source>
</evidence>
<gene>
    <name evidence="5" type="ORF">PRIO_0734</name>
</gene>
<reference evidence="6" key="1">
    <citation type="submission" date="2015-03" db="EMBL/GenBank/DDBJ databases">
        <authorList>
            <person name="Wibberg D."/>
        </authorList>
    </citation>
    <scope>NUCLEOTIDE SEQUENCE [LARGE SCALE GENOMIC DNA]</scope>
</reference>
<keyword evidence="3" id="KW-0804">Transcription</keyword>
<dbReference type="Pfam" id="PF00196">
    <property type="entry name" value="GerE"/>
    <property type="match status" value="1"/>
</dbReference>
<keyword evidence="1" id="KW-0805">Transcription regulation</keyword>
<evidence type="ECO:0000256" key="3">
    <source>
        <dbReference type="ARBA" id="ARBA00023163"/>
    </source>
</evidence>
<dbReference type="PANTHER" id="PTHR44688:SF16">
    <property type="entry name" value="DNA-BINDING TRANSCRIPTIONAL ACTIVATOR DEVR_DOSR"/>
    <property type="match status" value="1"/>
</dbReference>
<dbReference type="HOGENOM" id="CLU_389650_0_0_9"/>
<evidence type="ECO:0000313" key="6">
    <source>
        <dbReference type="Proteomes" id="UP000033163"/>
    </source>
</evidence>